<feature type="transmembrane region" description="Helical" evidence="1">
    <location>
        <begin position="142"/>
        <end position="164"/>
    </location>
</feature>
<evidence type="ECO:0000313" key="3">
    <source>
        <dbReference type="EMBL" id="CEA07786.1"/>
    </source>
</evidence>
<evidence type="ECO:0000259" key="2">
    <source>
        <dbReference type="Pfam" id="PF07853"/>
    </source>
</evidence>
<protein>
    <recommendedName>
        <fullName evidence="2">DUF1648 domain-containing protein</fullName>
    </recommendedName>
</protein>
<dbReference type="AlphaFoldDB" id="A0A078MSH2"/>
<gene>
    <name evidence="3" type="ORF">BN1051_01109</name>
</gene>
<dbReference type="PANTHER" id="PTHR37810">
    <property type="entry name" value="IMMUNITY PROTEIN SDPI"/>
    <property type="match status" value="1"/>
</dbReference>
<feature type="transmembrane region" description="Helical" evidence="1">
    <location>
        <begin position="112"/>
        <end position="130"/>
    </location>
</feature>
<keyword evidence="1" id="KW-0472">Membrane</keyword>
<dbReference type="EMBL" id="LN483070">
    <property type="protein sequence ID" value="CEA07786.1"/>
    <property type="molecule type" value="Genomic_DNA"/>
</dbReference>
<evidence type="ECO:0000256" key="1">
    <source>
        <dbReference type="SAM" id="Phobius"/>
    </source>
</evidence>
<reference evidence="3" key="1">
    <citation type="submission" date="2014-07" db="EMBL/GenBank/DDBJ databases">
        <authorList>
            <person name="Urmite Genomes Urmite Genomes"/>
        </authorList>
    </citation>
    <scope>NUCLEOTIDE SEQUENCE</scope>
    <source>
        <strain evidence="3">11W110_air</strain>
    </source>
</reference>
<sequence>MTAETDLQITRGRAALWLLYPAALLILAGCFAYGATIYDSLPDTVPTHWGGSGQPDAWAEKSFGSVFLPLLIGAGLILFLALIAAAVPLMVPAEREATAWELYRREGMIRGTIAAMGGVGVLLACILGYLTVNGWRNPEQVALWPALTGTALLLAAVVAAYALASRWARRTALARGIQPTEEEQAEDRLWVAGGFYNNPDDPHVLVPKRSGSGTGMTVNVGNAKGRAAVVVFLAVFVGIPLVLGVVLAL</sequence>
<dbReference type="GO" id="GO:0009636">
    <property type="term" value="P:response to toxic substance"/>
    <property type="evidence" value="ECO:0007669"/>
    <property type="project" value="TreeGrafter"/>
</dbReference>
<feature type="domain" description="DUF1648" evidence="2">
    <location>
        <begin position="25"/>
        <end position="72"/>
    </location>
</feature>
<feature type="transmembrane region" description="Helical" evidence="1">
    <location>
        <begin position="66"/>
        <end position="91"/>
    </location>
</feature>
<accession>A0A078MSH2</accession>
<feature type="transmembrane region" description="Helical" evidence="1">
    <location>
        <begin position="17"/>
        <end position="38"/>
    </location>
</feature>
<keyword evidence="1" id="KW-0812">Transmembrane</keyword>
<feature type="transmembrane region" description="Helical" evidence="1">
    <location>
        <begin position="227"/>
        <end position="248"/>
    </location>
</feature>
<dbReference type="InterPro" id="IPR012867">
    <property type="entry name" value="DUF1648"/>
</dbReference>
<dbReference type="Pfam" id="PF07853">
    <property type="entry name" value="DUF1648"/>
    <property type="match status" value="1"/>
</dbReference>
<proteinExistence type="predicted"/>
<keyword evidence="1" id="KW-1133">Transmembrane helix</keyword>
<organism evidence="3">
    <name type="scientific">Arthrobacter saudimassiliensis</name>
    <dbReference type="NCBI Taxonomy" id="1461584"/>
    <lineage>
        <taxon>Bacteria</taxon>
        <taxon>Bacillati</taxon>
        <taxon>Actinomycetota</taxon>
        <taxon>Actinomycetes</taxon>
        <taxon>Micrococcales</taxon>
        <taxon>Micrococcaceae</taxon>
        <taxon>Arthrobacter</taxon>
    </lineage>
</organism>
<name>A0A078MSH2_9MICC</name>
<dbReference type="PANTHER" id="PTHR37810:SF5">
    <property type="entry name" value="IMMUNITY PROTEIN SDPI"/>
    <property type="match status" value="1"/>
</dbReference>
<dbReference type="PATRIC" id="fig|1461584.3.peg.1100"/>